<evidence type="ECO:0008006" key="6">
    <source>
        <dbReference type="Google" id="ProtNLM"/>
    </source>
</evidence>
<evidence type="ECO:0000313" key="5">
    <source>
        <dbReference type="Proteomes" id="UP000298416"/>
    </source>
</evidence>
<evidence type="ECO:0000256" key="2">
    <source>
        <dbReference type="ARBA" id="ARBA00023163"/>
    </source>
</evidence>
<reference evidence="4" key="2">
    <citation type="submission" date="2020-08" db="EMBL/GenBank/DDBJ databases">
        <title>Plant Genome Project.</title>
        <authorList>
            <person name="Zhang R.-G."/>
        </authorList>
    </citation>
    <scope>NUCLEOTIDE SEQUENCE</scope>
    <source>
        <strain evidence="4">Huo1</strain>
        <tissue evidence="4">Leaf</tissue>
    </source>
</reference>
<dbReference type="PROSITE" id="PS50985">
    <property type="entry name" value="GRAS"/>
    <property type="match status" value="1"/>
</dbReference>
<comment type="caution">
    <text evidence="3">Lacks conserved residue(s) required for the propagation of feature annotation.</text>
</comment>
<keyword evidence="2" id="KW-0804">Transcription</keyword>
<keyword evidence="5" id="KW-1185">Reference proteome</keyword>
<evidence type="ECO:0000256" key="3">
    <source>
        <dbReference type="PROSITE-ProRule" id="PRU01191"/>
    </source>
</evidence>
<proteinExistence type="inferred from homology"/>
<protein>
    <recommendedName>
        <fullName evidence="6">DELLA protein</fullName>
    </recommendedName>
</protein>
<dbReference type="Pfam" id="PF03514">
    <property type="entry name" value="GRAS"/>
    <property type="match status" value="1"/>
</dbReference>
<organism evidence="4">
    <name type="scientific">Salvia splendens</name>
    <name type="common">Scarlet sage</name>
    <dbReference type="NCBI Taxonomy" id="180675"/>
    <lineage>
        <taxon>Eukaryota</taxon>
        <taxon>Viridiplantae</taxon>
        <taxon>Streptophyta</taxon>
        <taxon>Embryophyta</taxon>
        <taxon>Tracheophyta</taxon>
        <taxon>Spermatophyta</taxon>
        <taxon>Magnoliopsida</taxon>
        <taxon>eudicotyledons</taxon>
        <taxon>Gunneridae</taxon>
        <taxon>Pentapetalae</taxon>
        <taxon>asterids</taxon>
        <taxon>lamiids</taxon>
        <taxon>Lamiales</taxon>
        <taxon>Lamiaceae</taxon>
        <taxon>Nepetoideae</taxon>
        <taxon>Mentheae</taxon>
        <taxon>Salviinae</taxon>
        <taxon>Salvia</taxon>
        <taxon>Salvia subgen. Calosphace</taxon>
        <taxon>core Calosphace</taxon>
    </lineage>
</organism>
<dbReference type="AlphaFoldDB" id="A0A8X9A747"/>
<accession>A0A8X9A747</accession>
<dbReference type="OrthoDB" id="770224at2759"/>
<gene>
    <name evidence="4" type="ORF">SASPL_109461</name>
</gene>
<reference evidence="4" key="1">
    <citation type="submission" date="2018-01" db="EMBL/GenBank/DDBJ databases">
        <authorList>
            <person name="Mao J.F."/>
        </authorList>
    </citation>
    <scope>NUCLEOTIDE SEQUENCE</scope>
    <source>
        <strain evidence="4">Huo1</strain>
        <tissue evidence="4">Leaf</tissue>
    </source>
</reference>
<comment type="similarity">
    <text evidence="3">Belongs to the GRAS family.</text>
</comment>
<evidence type="ECO:0000256" key="1">
    <source>
        <dbReference type="ARBA" id="ARBA00023015"/>
    </source>
</evidence>
<keyword evidence="1" id="KW-0805">Transcription regulation</keyword>
<dbReference type="EMBL" id="PNBA02000003">
    <property type="protein sequence ID" value="KAG6431382.1"/>
    <property type="molecule type" value="Genomic_DNA"/>
</dbReference>
<dbReference type="InterPro" id="IPR005202">
    <property type="entry name" value="TF_GRAS"/>
</dbReference>
<evidence type="ECO:0000313" key="4">
    <source>
        <dbReference type="EMBL" id="KAG6431382.1"/>
    </source>
</evidence>
<dbReference type="Proteomes" id="UP000298416">
    <property type="component" value="Unassembled WGS sequence"/>
</dbReference>
<comment type="caution">
    <text evidence="4">The sequence shown here is derived from an EMBL/GenBank/DDBJ whole genome shotgun (WGS) entry which is preliminary data.</text>
</comment>
<feature type="region of interest" description="SAW" evidence="3">
    <location>
        <begin position="389"/>
        <end position="467"/>
    </location>
</feature>
<sequence>MVEKSKLQISPSNLQGSFALLSKYRTQTKRLREGVPNQLQTDQKNEARCALTSQALSAVTIVKMALHFHPTSLKTGDFINLAESLGFKPDLSSQNENHLKHVLMLLNAAEEFSNEDYDQAESLLVSVPTSGHLPIERVITCYAKYLSERIDAKKCRIDLERQVNHFDLEEHMRDIKETILACEQKLPLIQISNYAAIQTILDSLSSAEKIHFIDIGRKLCSYWIVMMQALSNRKNCQLKQLKITAVCSSVYNVAESGKLLSSIAESMNIPLVFKTLLAEKNTLANLHFESEEGEKVAVFMDHSLHCLAACTKNVEGLLRGLKRLNPHVMVAIDVEESFTTSSFGERFRGALPMSSAVVDCLESCLEGERRCIDVIERLHFQESICNGVMNEDTSGIGFSHHRRIDFWREYFSRFGILETEMSEASLCQARLMIGERACWSSCSLGMNGKSMILCWKGIPLRFVSAWKFPLIIQIHHK</sequence>
<feature type="region of interest" description="Leucine repeat II (LRII)" evidence="3">
    <location>
        <begin position="255"/>
        <end position="287"/>
    </location>
</feature>
<name>A0A8X9A747_SALSN</name>
<dbReference type="PANTHER" id="PTHR31636">
    <property type="entry name" value="OSJNBA0084A10.13 PROTEIN-RELATED"/>
    <property type="match status" value="1"/>
</dbReference>